<dbReference type="EMBL" id="OBQI01000003">
    <property type="protein sequence ID" value="SOC49903.1"/>
    <property type="molecule type" value="Genomic_DNA"/>
</dbReference>
<evidence type="ECO:0000313" key="2">
    <source>
        <dbReference type="EMBL" id="SOC49903.1"/>
    </source>
</evidence>
<keyword evidence="3" id="KW-1185">Reference proteome</keyword>
<gene>
    <name evidence="2" type="ORF">SAMN05660748_2637</name>
</gene>
<feature type="region of interest" description="Disordered" evidence="1">
    <location>
        <begin position="1"/>
        <end position="43"/>
    </location>
</feature>
<proteinExistence type="predicted"/>
<feature type="compositionally biased region" description="Polar residues" evidence="1">
    <location>
        <begin position="1"/>
        <end position="11"/>
    </location>
</feature>
<feature type="compositionally biased region" description="Low complexity" evidence="1">
    <location>
        <begin position="27"/>
        <end position="42"/>
    </location>
</feature>
<dbReference type="RefSeq" id="WP_097195409.1">
    <property type="nucleotide sequence ID" value="NZ_OBQI01000003.1"/>
</dbReference>
<evidence type="ECO:0000313" key="3">
    <source>
        <dbReference type="Proteomes" id="UP000219435"/>
    </source>
</evidence>
<dbReference type="Proteomes" id="UP000219435">
    <property type="component" value="Unassembled WGS sequence"/>
</dbReference>
<evidence type="ECO:0000256" key="1">
    <source>
        <dbReference type="SAM" id="MobiDB-lite"/>
    </source>
</evidence>
<dbReference type="AlphaFoldDB" id="A0A285V7B3"/>
<organism evidence="2 3">
    <name type="scientific">Blastococcus aggregatus</name>
    <dbReference type="NCBI Taxonomy" id="38502"/>
    <lineage>
        <taxon>Bacteria</taxon>
        <taxon>Bacillati</taxon>
        <taxon>Actinomycetota</taxon>
        <taxon>Actinomycetes</taxon>
        <taxon>Geodermatophilales</taxon>
        <taxon>Geodermatophilaceae</taxon>
        <taxon>Blastococcus</taxon>
    </lineage>
</organism>
<protein>
    <submittedName>
        <fullName evidence="2">Uncharacterized protein</fullName>
    </submittedName>
</protein>
<reference evidence="3" key="1">
    <citation type="submission" date="2017-08" db="EMBL/GenBank/DDBJ databases">
        <authorList>
            <person name="Varghese N."/>
            <person name="Submissions S."/>
        </authorList>
    </citation>
    <scope>NUCLEOTIDE SEQUENCE [LARGE SCALE GENOMIC DNA]</scope>
    <source>
        <strain evidence="3">DSM 4725</strain>
    </source>
</reference>
<sequence length="63" mass="6786">MTTTEQRTATILPTPRPGAADDLVTLGTTTPAPATPGRAAPRARPPRYYWDVAAAAWRTRHAD</sequence>
<accession>A0A285V7B3</accession>
<name>A0A285V7B3_9ACTN</name>